<dbReference type="PANTHER" id="PTHR10579:SF47">
    <property type="entry name" value="OS09G0298500 PROTEIN"/>
    <property type="match status" value="1"/>
</dbReference>
<proteinExistence type="predicted"/>
<dbReference type="Gene3D" id="3.40.50.410">
    <property type="entry name" value="von Willebrand factor, type A domain"/>
    <property type="match status" value="1"/>
</dbReference>
<dbReference type="EMBL" id="LFYR01001173">
    <property type="protein sequence ID" value="KMZ64203.1"/>
    <property type="molecule type" value="Genomic_DNA"/>
</dbReference>
<gene>
    <name evidence="1" type="ORF">ZOSMA_37G00830</name>
</gene>
<dbReference type="SUPFAM" id="SSF53300">
    <property type="entry name" value="vWA-like"/>
    <property type="match status" value="1"/>
</dbReference>
<organism evidence="1 2">
    <name type="scientific">Zostera marina</name>
    <name type="common">Eelgrass</name>
    <dbReference type="NCBI Taxonomy" id="29655"/>
    <lineage>
        <taxon>Eukaryota</taxon>
        <taxon>Viridiplantae</taxon>
        <taxon>Streptophyta</taxon>
        <taxon>Embryophyta</taxon>
        <taxon>Tracheophyta</taxon>
        <taxon>Spermatophyta</taxon>
        <taxon>Magnoliopsida</taxon>
        <taxon>Liliopsida</taxon>
        <taxon>Zosteraceae</taxon>
        <taxon>Zostera</taxon>
    </lineage>
</organism>
<dbReference type="InterPro" id="IPR036465">
    <property type="entry name" value="vWFA_dom_sf"/>
</dbReference>
<protein>
    <submittedName>
        <fullName evidence="1">Zinc finger (C3HC4-type RING finger) family protein</fullName>
    </submittedName>
</protein>
<sequence length="410" mass="46368">MHSFHFVCIFSNVRHGSVTCPICRAHWTQLPRDLTPARLLLPCSQTTDPILRILDDSIANFRVYRRSFLRSAMYDDDDPIETISCPSIPRLRLCLITSPVVAVHDILPPQQQFQFVGPSSLVYQHQTSVAQGMFLSVKLLQQQATDIVLVVSPNGPHLRLLKQSMALVVFSLRSIDRLAIVTYSSAATRAFPLRRMTSNGKRTALQVIDRIFYLCEADPIEGLKKGVKILEDRSYQNPQHFILHLADSPTRSYISCDSDFPIPIHRFHIGFGFGASSNGFVMQKFEDFLLRLQGGVIRETQLRIGEEEGVVMMLGELRCGEERRILMSDGVSDCGAISVGYSFVEGEIEECLTTGEVMVGMKEKSEAEEEASTAVHHHSRGGRESNIERWDYLDPFMARRWAKHLHGYRV</sequence>
<keyword evidence="2" id="KW-1185">Reference proteome</keyword>
<dbReference type="STRING" id="29655.A0A0K9P5D1"/>
<accession>A0A0K9P5D1</accession>
<dbReference type="OrthoDB" id="687730at2759"/>
<dbReference type="OMA" id="CTHVYVE"/>
<comment type="caution">
    <text evidence="1">The sequence shown here is derived from an EMBL/GenBank/DDBJ whole genome shotgun (WGS) entry which is preliminary data.</text>
</comment>
<reference evidence="2" key="1">
    <citation type="journal article" date="2016" name="Nature">
        <title>The genome of the seagrass Zostera marina reveals angiosperm adaptation to the sea.</title>
        <authorList>
            <person name="Olsen J.L."/>
            <person name="Rouze P."/>
            <person name="Verhelst B."/>
            <person name="Lin Y.-C."/>
            <person name="Bayer T."/>
            <person name="Collen J."/>
            <person name="Dattolo E."/>
            <person name="De Paoli E."/>
            <person name="Dittami S."/>
            <person name="Maumus F."/>
            <person name="Michel G."/>
            <person name="Kersting A."/>
            <person name="Lauritano C."/>
            <person name="Lohaus R."/>
            <person name="Toepel M."/>
            <person name="Tonon T."/>
            <person name="Vanneste K."/>
            <person name="Amirebrahimi M."/>
            <person name="Brakel J."/>
            <person name="Bostroem C."/>
            <person name="Chovatia M."/>
            <person name="Grimwood J."/>
            <person name="Jenkins J.W."/>
            <person name="Jueterbock A."/>
            <person name="Mraz A."/>
            <person name="Stam W.T."/>
            <person name="Tice H."/>
            <person name="Bornberg-Bauer E."/>
            <person name="Green P.J."/>
            <person name="Pearson G.A."/>
            <person name="Procaccini G."/>
            <person name="Duarte C.M."/>
            <person name="Schmutz J."/>
            <person name="Reusch T.B.H."/>
            <person name="Van de Peer Y."/>
        </authorList>
    </citation>
    <scope>NUCLEOTIDE SEQUENCE [LARGE SCALE GENOMIC DNA]</scope>
    <source>
        <strain evidence="2">cv. Finnish</strain>
    </source>
</reference>
<name>A0A0K9P5D1_ZOSMR</name>
<dbReference type="AlphaFoldDB" id="A0A0K9P5D1"/>
<dbReference type="Proteomes" id="UP000036987">
    <property type="component" value="Unassembled WGS sequence"/>
</dbReference>
<evidence type="ECO:0000313" key="1">
    <source>
        <dbReference type="EMBL" id="KMZ64203.1"/>
    </source>
</evidence>
<evidence type="ECO:0000313" key="2">
    <source>
        <dbReference type="Proteomes" id="UP000036987"/>
    </source>
</evidence>
<dbReference type="SUPFAM" id="SSF57850">
    <property type="entry name" value="RING/U-box"/>
    <property type="match status" value="1"/>
</dbReference>
<dbReference type="PANTHER" id="PTHR10579">
    <property type="entry name" value="CALCIUM-ACTIVATED CHLORIDE CHANNEL REGULATOR"/>
    <property type="match status" value="1"/>
</dbReference>
<dbReference type="InterPro" id="IPR051266">
    <property type="entry name" value="CLCR"/>
</dbReference>